<feature type="region of interest" description="Disordered" evidence="1">
    <location>
        <begin position="2165"/>
        <end position="2197"/>
    </location>
</feature>
<dbReference type="Proteomes" id="UP000695007">
    <property type="component" value="Unplaced"/>
</dbReference>
<evidence type="ECO:0000313" key="4">
    <source>
        <dbReference type="RefSeq" id="XP_011495649.1"/>
    </source>
</evidence>
<evidence type="ECO:0000256" key="1">
    <source>
        <dbReference type="SAM" id="MobiDB-lite"/>
    </source>
</evidence>
<feature type="domain" description="NHR" evidence="2">
    <location>
        <begin position="802"/>
        <end position="969"/>
    </location>
</feature>
<feature type="domain" description="NHR" evidence="2">
    <location>
        <begin position="1643"/>
        <end position="1810"/>
    </location>
</feature>
<dbReference type="FunFam" id="2.60.120.920:FF:000001">
    <property type="entry name" value="neuralized-like protein 4 isoform X1"/>
    <property type="match status" value="7"/>
</dbReference>
<dbReference type="RefSeq" id="XP_011495649.1">
    <property type="nucleotide sequence ID" value="XM_011497347.1"/>
</dbReference>
<dbReference type="InterPro" id="IPR037962">
    <property type="entry name" value="Neuralized"/>
</dbReference>
<dbReference type="Gene3D" id="2.60.120.920">
    <property type="match status" value="8"/>
</dbReference>
<feature type="region of interest" description="Disordered" evidence="1">
    <location>
        <begin position="1324"/>
        <end position="1354"/>
    </location>
</feature>
<name>A0AAJ6VNK1_9HYME</name>
<dbReference type="CDD" id="cd12887">
    <property type="entry name" value="SPRY_NHR_like"/>
    <property type="match status" value="8"/>
</dbReference>
<dbReference type="InterPro" id="IPR013320">
    <property type="entry name" value="ConA-like_dom_sf"/>
</dbReference>
<feature type="domain" description="NHR" evidence="2">
    <location>
        <begin position="424"/>
        <end position="590"/>
    </location>
</feature>
<protein>
    <submittedName>
        <fullName evidence="4">Neuralized-like protein 4</fullName>
    </submittedName>
</protein>
<feature type="domain" description="NHR" evidence="2">
    <location>
        <begin position="611"/>
        <end position="777"/>
    </location>
</feature>
<dbReference type="Pfam" id="PF07177">
    <property type="entry name" value="Neuralized"/>
    <property type="match status" value="8"/>
</dbReference>
<gene>
    <name evidence="4" type="primary">LOC105360453</name>
</gene>
<dbReference type="SMART" id="SM00588">
    <property type="entry name" value="NEUZ"/>
    <property type="match status" value="8"/>
</dbReference>
<dbReference type="KEGG" id="csol:105360453"/>
<dbReference type="PANTHER" id="PTHR12429">
    <property type="entry name" value="NEURALIZED"/>
    <property type="match status" value="1"/>
</dbReference>
<proteinExistence type="predicted"/>
<dbReference type="InterPro" id="IPR043136">
    <property type="entry name" value="B30.2/SPRY_sf"/>
</dbReference>
<dbReference type="InterPro" id="IPR006573">
    <property type="entry name" value="NHR_dom"/>
</dbReference>
<dbReference type="SUPFAM" id="SSF49899">
    <property type="entry name" value="Concanavalin A-like lectins/glucanases"/>
    <property type="match status" value="1"/>
</dbReference>
<organism evidence="3 4">
    <name type="scientific">Ceratosolen solmsi marchali</name>
    <dbReference type="NCBI Taxonomy" id="326594"/>
    <lineage>
        <taxon>Eukaryota</taxon>
        <taxon>Metazoa</taxon>
        <taxon>Ecdysozoa</taxon>
        <taxon>Arthropoda</taxon>
        <taxon>Hexapoda</taxon>
        <taxon>Insecta</taxon>
        <taxon>Pterygota</taxon>
        <taxon>Neoptera</taxon>
        <taxon>Endopterygota</taxon>
        <taxon>Hymenoptera</taxon>
        <taxon>Apocrita</taxon>
        <taxon>Proctotrupomorpha</taxon>
        <taxon>Chalcidoidea</taxon>
        <taxon>Agaonidae</taxon>
        <taxon>Agaoninae</taxon>
        <taxon>Ceratosolen</taxon>
    </lineage>
</organism>
<feature type="compositionally biased region" description="Basic and acidic residues" evidence="1">
    <location>
        <begin position="1338"/>
        <end position="1350"/>
    </location>
</feature>
<feature type="domain" description="NHR" evidence="2">
    <location>
        <begin position="1038"/>
        <end position="1200"/>
    </location>
</feature>
<dbReference type="GeneID" id="105360453"/>
<keyword evidence="3" id="KW-1185">Reference proteome</keyword>
<dbReference type="GO" id="GO:0061630">
    <property type="term" value="F:ubiquitin protein ligase activity"/>
    <property type="evidence" value="ECO:0007669"/>
    <property type="project" value="TreeGrafter"/>
</dbReference>
<dbReference type="PANTHER" id="PTHR12429:SF14">
    <property type="entry name" value="NEURALIZED-LIKE PROTEIN 4"/>
    <property type="match status" value="1"/>
</dbReference>
<feature type="compositionally biased region" description="Low complexity" evidence="1">
    <location>
        <begin position="1324"/>
        <end position="1336"/>
    </location>
</feature>
<dbReference type="CTD" id="84461"/>
<feature type="domain" description="NHR" evidence="2">
    <location>
        <begin position="1879"/>
        <end position="2041"/>
    </location>
</feature>
<accession>A0AAJ6VNK1</accession>
<reference evidence="4" key="1">
    <citation type="submission" date="2025-08" db="UniProtKB">
        <authorList>
            <consortium name="RefSeq"/>
        </authorList>
    </citation>
    <scope>IDENTIFICATION</scope>
</reference>
<feature type="domain" description="NHR" evidence="2">
    <location>
        <begin position="226"/>
        <end position="392"/>
    </location>
</feature>
<evidence type="ECO:0000313" key="3">
    <source>
        <dbReference type="Proteomes" id="UP000695007"/>
    </source>
</evidence>
<feature type="domain" description="NHR" evidence="2">
    <location>
        <begin position="1"/>
        <end position="165"/>
    </location>
</feature>
<dbReference type="PROSITE" id="PS51065">
    <property type="entry name" value="NHR"/>
    <property type="match status" value="8"/>
</dbReference>
<sequence>MLLFHRKCGDRVSLINNQCTAVRNISEYNYGLVFSAEPLRDDEVFRVRIDKKMMVWSGSIEIGVTACDPNKTNLPALAIDLRHGSWIMSGSSIIHDGEPILELYGIDLSTLDEGNTLGVCRTSKGELVFYINGSPQGIAATNIPSQVYAVINMYGNCIQITTLQPSSGHVVSRSNDELTNDNVEINNDYAMEGASGSLTTNLVANLNINLNVLPKNPSIAAIREDRLKFHERVGSLVKLSNNARTAERRRPFDEFNNGVVMTHRTLRDNELFEIRIDRLIDKWSGSIEMGVTTYSPTVLEFPSTMTNMRSGTTMMSGCGILTCGQGTQREYGEFNLDELREGDRVGMMRKSNGNLHYFINGLDQGIAAKVPTGIWGVIDLYGMTVKVTIVDRDEREEQNLITRRNTLQLQGISEADETEEPLDRLMFHPRCGTRADVINNGRTAHRPNAIDDFNNGVVLTSRPLKPNELFEIRLDKIVTKWAGTIEIGVTTHAPTELEFPFTMTNVRSGTWMMTDNGVMHNGTTTIDQYGQNLDRLHVGDRVGVMRKENSSLHFFVNGSDQGVAATGIPENVFGVIDLYGQAAQATIIDNSDFCSPTTINSSLSNTTLYCDLRFHHKHGQNARITNNGLTASRPRALGEFNNAIVIGNRALRDGEMFEVSIDKMVDRWSGAIEAGVTAIRPDKLKFPMTMTDINYDTWMLSGSSLMYDGLTLRDKYSCDLDELAEGNRIGIMRCSDSSLHYYLDGVDQGPACTRIPPHVYPVIDLYGQCAQVTIVVPERRDTMLQLYLPSENSTTSQQAEITHTFHESVGSNIQLDTSRTVATRCREYCNAVLLSNEALENNEIFEISIQEVANEWSGSLRIGIVSNEIGSWLTSTNLVQGITSIPGESWYLTGNQIRHKTHCLCWNYCPSLDWLRVGDKIGLKRTNEGNLKFYVNREDMGVAASNVPEMCYAVIELFGSTAAVTITSTKQQNMTTSPSGSLRLQDSLELLLDPVPPGIRSDNGMDTSIDTCGEGKLLNELITPTQMPLPLLGETDWPYEFHENHGRNVQLEKKTIAKRVASYNQGMVMSSKPLIKNKLLQVKIDKMNERWVSGMLCGISCLSPDKITFPVTALGLKKYSWIICGDWLSHNGTKIRSSYGANLERLHVGSTVGLLIDEDSRLHLYIDGLDQGVAASDLPPYVYAVIDLYGQCEQISIVNVSSESTNSPPINYNEMLNDTNNAAACAMERLAIEADDVENSREKADLECHEKESGSAMHVDELTDEIPRLLDTQERGGSNEVKAELDEGNLSTTVAKNNNLASRNSLSNHKELKQAMASENCSELCSDSQSNSESSSIHVHDNGAYNDKDSIIPTPLHDNDIAAAEDHYESLREGSSQDSPLVMNNNEPCSNVELNNATNINIKNGSIINSTNISTLSTAINATNANNAINESIASNSTQNNNNAIMTGSSNARGWHTNHCPTNAPHELVLNLHRHSLQGIQISHNYFSNSILSTAQTISSHASMPSTPLATSNLVMPPSRKCEYLKACIRLKNSLVLPDEFFSLDEILCYCSSCFKLDGNSAICKKGEPLAEFVMPVGWVRFPLKPNINANQIPQSATDKWHVAFYGTRIDTVTIVVPERRDTMLQLYLPSENSTTSQQAEITHTFHESVGSNIQLDTSRTVATRCREYCNAVLLSNEALENNEIFEISIQEVANEWSGSLRIGIVSNEIGSWLTSTNLVQGITSIPGESWYLTGNQIRHKTHCLCWNYCPSLDWLRVGDKIGLKRTNEGNLKFYVNREDMGVAASNVPEMCYAVIELFGSTAAVTITSTKQQNMTTSPSGSLRLQDSLELLLDPVPPGIRSDNGMDTSIDTCGEGKLLNELITPTQMPLPLLGETDWPYEFHENHGRNVQLEKKTIAKRVASYNQGMVMSSKPLIKNKLLQVKIDKMNERWVSGMLCGISCLSPDKITFPVTALGLKKYSWIICGDWLSHNGTKIRSSYGANLERLHVGSTVGLLIDEDSRLHLYIDGLDQGVAASDLPPYVYAVIDLYGQCEQISIVNVSSESTNSPPINYNEMLNDTNNAAACAMERLAIEADDVENSREKADLECHEKESGSAMHVDELTDEIPRLLDTQERGGSNEVKAELDEGNLSTTVAKNNNLASRNSLSNHKELKQAMASENCSELCSDSQSNSESSSIHVHDNGAYNDKDSIIPTPLHDNDIAAAEDHYESLREGSSQDSPLVMNNNEPCSNVELNNATNINIKNGSIINSTNISTLSTAINATNANNAINESIASNSTQNNNNAIMTGSSNARGWHTNHCPTNAPHELVLNLHRHSLQGIQISHNYFSNSILSTAQTISSHASMPSTPLATSNLVMPPSRKCEYLKACIRLKNSLVLPDEFFSLDEILCYCSSCFKLDGNSAICKKGEPLAEFVMPVGWVRFPLKPNINANQIPQSATDKWHVAFYGTRIDTVRWILDNGKLITKEQLDTDSLTTGTSSEDQNPQVVFSPNVKCVISEEFSKQYSYIDTESNKKVNVSTAFQLLVRPGSYTTSSKKDGLDSQLECIEWATKETGATVTIALLIHLDGF</sequence>
<feature type="compositionally biased region" description="Low complexity" evidence="1">
    <location>
        <begin position="2165"/>
        <end position="2177"/>
    </location>
</feature>
<dbReference type="FunFam" id="2.60.120.920:FF:000014">
    <property type="entry name" value="neuralized-like protein 4 isoform X2"/>
    <property type="match status" value="1"/>
</dbReference>
<evidence type="ECO:0000259" key="2">
    <source>
        <dbReference type="PROSITE" id="PS51065"/>
    </source>
</evidence>
<feature type="compositionally biased region" description="Basic and acidic residues" evidence="1">
    <location>
        <begin position="2179"/>
        <end position="2191"/>
    </location>
</feature>